<dbReference type="HOGENOM" id="CLU_009100_4_0_11"/>
<dbReference type="Pfam" id="PF07731">
    <property type="entry name" value="Cu-oxidase_2"/>
    <property type="match status" value="1"/>
</dbReference>
<dbReference type="CDD" id="cd13868">
    <property type="entry name" value="CuRO_2_CotA_like"/>
    <property type="match status" value="1"/>
</dbReference>
<protein>
    <recommendedName>
        <fullName evidence="2">Plastocyanin-like domain-containing protein</fullName>
    </recommendedName>
</protein>
<feature type="domain" description="Plastocyanin-like" evidence="2">
    <location>
        <begin position="515"/>
        <end position="619"/>
    </location>
</feature>
<dbReference type="OrthoDB" id="345021at2"/>
<dbReference type="CDD" id="cd13844">
    <property type="entry name" value="CuRO_1_BOD_CotA_like"/>
    <property type="match status" value="1"/>
</dbReference>
<dbReference type="PATRIC" id="fig|1449976.3.peg.6360"/>
<comment type="similarity">
    <text evidence="1">Belongs to the multicopper oxidase family.</text>
</comment>
<evidence type="ECO:0000256" key="1">
    <source>
        <dbReference type="ARBA" id="ARBA00010609"/>
    </source>
</evidence>
<dbReference type="GO" id="GO:0005507">
    <property type="term" value="F:copper ion binding"/>
    <property type="evidence" value="ECO:0007669"/>
    <property type="project" value="InterPro"/>
</dbReference>
<keyword evidence="4" id="KW-1185">Reference proteome</keyword>
<dbReference type="EMBL" id="CP007155">
    <property type="protein sequence ID" value="AHH99698.1"/>
    <property type="molecule type" value="Genomic_DNA"/>
</dbReference>
<evidence type="ECO:0000313" key="3">
    <source>
        <dbReference type="EMBL" id="AHH99698.1"/>
    </source>
</evidence>
<dbReference type="eggNOG" id="COG2132">
    <property type="taxonomic scope" value="Bacteria"/>
</dbReference>
<dbReference type="SUPFAM" id="SSF49503">
    <property type="entry name" value="Cupredoxins"/>
    <property type="match status" value="3"/>
</dbReference>
<accession>W5WES5</accession>
<dbReference type="InterPro" id="IPR008972">
    <property type="entry name" value="Cupredoxin"/>
</dbReference>
<evidence type="ECO:0000313" key="4">
    <source>
        <dbReference type="Proteomes" id="UP000019225"/>
    </source>
</evidence>
<dbReference type="Proteomes" id="UP000019225">
    <property type="component" value="Chromosome"/>
</dbReference>
<dbReference type="Gene3D" id="2.60.40.420">
    <property type="entry name" value="Cupredoxins - blue copper proteins"/>
    <property type="match status" value="3"/>
</dbReference>
<reference evidence="3 4" key="1">
    <citation type="journal article" date="2014" name="BMC Genomics">
        <title>Complete genome sequence of producer of the glycopeptide antibiotic Aculeximycin Kutzneria albida DSM 43870T, a representative of minor genus of Pseudonocardiaceae.</title>
        <authorList>
            <person name="Rebets Y."/>
            <person name="Tokovenko B."/>
            <person name="Lushchyk I."/>
            <person name="Ruckert C."/>
            <person name="Zaburannyi N."/>
            <person name="Bechthold A."/>
            <person name="Kalinowski J."/>
            <person name="Luzhetskyy A."/>
        </authorList>
    </citation>
    <scope>NUCLEOTIDE SEQUENCE [LARGE SCALE GENOMIC DNA]</scope>
    <source>
        <strain evidence="3">DSM 43870</strain>
    </source>
</reference>
<gene>
    <name evidence="3" type="ORF">KALB_6338</name>
</gene>
<dbReference type="PANTHER" id="PTHR48267">
    <property type="entry name" value="CUPREDOXIN SUPERFAMILY PROTEIN"/>
    <property type="match status" value="1"/>
</dbReference>
<sequence length="620" mass="67666">MSFGAPSTATPPPPPATCTGSGVLDPATIPKYVSLLPVLPVMPPSWTTHDLDVYTISVRQFRQQVLPEGFPGTTVWGYGAVETPKTWHSPGFTIEARCGRPVRVNWVNHLLDDNGRYLPHLFPVDQTLHWANPPGGPEGRDSRPTFTATPSGYQGPVPIVTHLHGGHSTEDSDGYPSAWYLPNARDVPTGYARAGTYYDQHRFLAAERFRARWRPGTAVFQYGNDQPACMLWYHDHALGMARLNIHAGLVGCYVVRGGRHDLPAGVLPAGRHEIALVVQDRSFAPDGSICFPPTCGLAGGIPADVRFVPFGDVPPLWTPTSFGDTMVVNGRCWPVLTVEPRRYRFRLLNACNARTLLLKIVANPLAARPVPPALTWWQIGSDGGFLTKPVRLGQVLCAPAERADLIVDFTGVPVGSELYLINEGPDRLFAGPVGAMPADPATSGQVMKFVVVPLGSRDTTVDPAQLSLPAAGPLGAAERTWRISLNETTSRYSPQVPVRMMLGTVRADGTAEPLGWEAAVTEFPTVNATQVWELTNFTNDAHPIHLHQVQFQVLGRCTLGGATRPPEHWETGRKDTVIVYPRESTRVAARFDLPGRYVLHCHVLGHEDNEMMRPVQVVPG</sequence>
<dbReference type="InterPro" id="IPR011706">
    <property type="entry name" value="Cu-oxidase_C"/>
</dbReference>
<dbReference type="PANTHER" id="PTHR48267:SF1">
    <property type="entry name" value="BILIRUBIN OXIDASE"/>
    <property type="match status" value="1"/>
</dbReference>
<proteinExistence type="inferred from homology"/>
<dbReference type="GO" id="GO:0016491">
    <property type="term" value="F:oxidoreductase activity"/>
    <property type="evidence" value="ECO:0007669"/>
    <property type="project" value="InterPro"/>
</dbReference>
<organism evidence="3 4">
    <name type="scientific">Kutzneria albida DSM 43870</name>
    <dbReference type="NCBI Taxonomy" id="1449976"/>
    <lineage>
        <taxon>Bacteria</taxon>
        <taxon>Bacillati</taxon>
        <taxon>Actinomycetota</taxon>
        <taxon>Actinomycetes</taxon>
        <taxon>Pseudonocardiales</taxon>
        <taxon>Pseudonocardiaceae</taxon>
        <taxon>Kutzneria</taxon>
    </lineage>
</organism>
<evidence type="ECO:0000259" key="2">
    <source>
        <dbReference type="Pfam" id="PF07731"/>
    </source>
</evidence>
<dbReference type="AlphaFoldDB" id="W5WES5"/>
<dbReference type="STRING" id="1449976.KALB_6338"/>
<name>W5WES5_9PSEU</name>
<dbReference type="InterPro" id="IPR045087">
    <property type="entry name" value="Cu-oxidase_fam"/>
</dbReference>
<dbReference type="KEGG" id="kal:KALB_6338"/>